<organism evidence="2 3">
    <name type="scientific">Echinicola strongylocentroti</name>
    <dbReference type="NCBI Taxonomy" id="1795355"/>
    <lineage>
        <taxon>Bacteria</taxon>
        <taxon>Pseudomonadati</taxon>
        <taxon>Bacteroidota</taxon>
        <taxon>Cytophagia</taxon>
        <taxon>Cytophagales</taxon>
        <taxon>Cyclobacteriaceae</taxon>
        <taxon>Echinicola</taxon>
    </lineage>
</organism>
<dbReference type="OrthoDB" id="671786at2"/>
<sequence length="447" mass="51513">MEHNLIQGNSLDVVYSQRSGYVYQTIEKKAVKPLKVDPMKSHEDSYIVPWGVNNNFPQKVLKEIRKNTIIGPTLKKQAEIAYDQIVYGTEEPAEEGGEPKFRRIYDPKVEAFFKRSRIHRYGIEALRNFYFFYFTVPRIIFTADRSEVYSLSCYKTAHFRFGKPDKQGFIRNGYVSASWEDRPSMSGEYVERIPLIDIYADPEMYKEEGTDFKYIYPIAYPTEDEINYPLVDWNAARESGWLDVAQSIPIFKKNLMKNQINLKYLIQVPSWWWDWKYPGFSKMDEAKRRNIMDLEVDRFESFTKGEASAGSSMMVSFISDPAHNKEYQGWKIEAIDDKIKDGMYIEDSNEASSHLLYSLGMDPAIIGSQPGSKLGAGSGSDKRVAFNIYVDTVKAHQDLILEPLSWIAEYNGWPPYTFKFANALTSEEAAPSQPSKSPLNEPQQQAD</sequence>
<evidence type="ECO:0008006" key="4">
    <source>
        <dbReference type="Google" id="ProtNLM"/>
    </source>
</evidence>
<proteinExistence type="predicted"/>
<reference evidence="2 3" key="1">
    <citation type="submission" date="2018-06" db="EMBL/GenBank/DDBJ databases">
        <title>Echinicola strongylocentroti sp. nov., isolated from a sea urchin Strongylocentrotus intermedius.</title>
        <authorList>
            <person name="Bae S.S."/>
        </authorList>
    </citation>
    <scope>NUCLEOTIDE SEQUENCE [LARGE SCALE GENOMIC DNA]</scope>
    <source>
        <strain evidence="2 3">MEBiC08714</strain>
    </source>
</reference>
<protein>
    <recommendedName>
        <fullName evidence="4">Phage portal protein</fullName>
    </recommendedName>
</protein>
<accession>A0A2Z4IMW1</accession>
<gene>
    <name evidence="2" type="ORF">DN752_21105</name>
</gene>
<feature type="region of interest" description="Disordered" evidence="1">
    <location>
        <begin position="427"/>
        <end position="447"/>
    </location>
</feature>
<dbReference type="KEGG" id="est:DN752_21105"/>
<keyword evidence="3" id="KW-1185">Reference proteome</keyword>
<dbReference type="RefSeq" id="WP_112785815.1">
    <property type="nucleotide sequence ID" value="NZ_CP030041.1"/>
</dbReference>
<dbReference type="AlphaFoldDB" id="A0A2Z4IMW1"/>
<name>A0A2Z4IMW1_9BACT</name>
<evidence type="ECO:0000313" key="3">
    <source>
        <dbReference type="Proteomes" id="UP000248688"/>
    </source>
</evidence>
<evidence type="ECO:0000313" key="2">
    <source>
        <dbReference type="EMBL" id="AWW32442.1"/>
    </source>
</evidence>
<dbReference type="Proteomes" id="UP000248688">
    <property type="component" value="Chromosome"/>
</dbReference>
<feature type="compositionally biased region" description="Polar residues" evidence="1">
    <location>
        <begin position="432"/>
        <end position="447"/>
    </location>
</feature>
<evidence type="ECO:0000256" key="1">
    <source>
        <dbReference type="SAM" id="MobiDB-lite"/>
    </source>
</evidence>
<dbReference type="EMBL" id="CP030041">
    <property type="protein sequence ID" value="AWW32442.1"/>
    <property type="molecule type" value="Genomic_DNA"/>
</dbReference>